<accession>A0ABS8T9B2</accession>
<dbReference type="EMBL" id="JACEIK010001263">
    <property type="protein sequence ID" value="MCD7467738.1"/>
    <property type="molecule type" value="Genomic_DNA"/>
</dbReference>
<protein>
    <submittedName>
        <fullName evidence="1">Uncharacterized protein</fullName>
    </submittedName>
</protein>
<evidence type="ECO:0000313" key="2">
    <source>
        <dbReference type="Proteomes" id="UP000823775"/>
    </source>
</evidence>
<proteinExistence type="predicted"/>
<evidence type="ECO:0000313" key="1">
    <source>
        <dbReference type="EMBL" id="MCD7467738.1"/>
    </source>
</evidence>
<comment type="caution">
    <text evidence="1">The sequence shown here is derived from an EMBL/GenBank/DDBJ whole genome shotgun (WGS) entry which is preliminary data.</text>
</comment>
<organism evidence="1 2">
    <name type="scientific">Datura stramonium</name>
    <name type="common">Jimsonweed</name>
    <name type="synonym">Common thornapple</name>
    <dbReference type="NCBI Taxonomy" id="4076"/>
    <lineage>
        <taxon>Eukaryota</taxon>
        <taxon>Viridiplantae</taxon>
        <taxon>Streptophyta</taxon>
        <taxon>Embryophyta</taxon>
        <taxon>Tracheophyta</taxon>
        <taxon>Spermatophyta</taxon>
        <taxon>Magnoliopsida</taxon>
        <taxon>eudicotyledons</taxon>
        <taxon>Gunneridae</taxon>
        <taxon>Pentapetalae</taxon>
        <taxon>asterids</taxon>
        <taxon>lamiids</taxon>
        <taxon>Solanales</taxon>
        <taxon>Solanaceae</taxon>
        <taxon>Solanoideae</taxon>
        <taxon>Datureae</taxon>
        <taxon>Datura</taxon>
    </lineage>
</organism>
<reference evidence="1 2" key="1">
    <citation type="journal article" date="2021" name="BMC Genomics">
        <title>Datura genome reveals duplications of psychoactive alkaloid biosynthetic genes and high mutation rate following tissue culture.</title>
        <authorList>
            <person name="Rajewski A."/>
            <person name="Carter-House D."/>
            <person name="Stajich J."/>
            <person name="Litt A."/>
        </authorList>
    </citation>
    <scope>NUCLEOTIDE SEQUENCE [LARGE SCALE GENOMIC DNA]</scope>
    <source>
        <strain evidence="1">AR-01</strain>
    </source>
</reference>
<keyword evidence="2" id="KW-1185">Reference proteome</keyword>
<gene>
    <name evidence="1" type="ORF">HAX54_005350</name>
</gene>
<dbReference type="Proteomes" id="UP000823775">
    <property type="component" value="Unassembled WGS sequence"/>
</dbReference>
<name>A0ABS8T9B2_DATST</name>
<sequence length="123" mass="14053">MQAVKPKTGLGVKSNGIIKPIQLKHQNNTFELGYEPILGKLCNMQLEKKVFMQEKVPVARPEIMPKSYECIIEGMENLFIAMIEEDYGKNEVDLRMPTIYDAEPGEVLHNWTTHSSLFLDESL</sequence>